<organism evidence="2 3">
    <name type="scientific">Phyllosticta citribraziliensis</name>
    <dbReference type="NCBI Taxonomy" id="989973"/>
    <lineage>
        <taxon>Eukaryota</taxon>
        <taxon>Fungi</taxon>
        <taxon>Dikarya</taxon>
        <taxon>Ascomycota</taxon>
        <taxon>Pezizomycotina</taxon>
        <taxon>Dothideomycetes</taxon>
        <taxon>Dothideomycetes incertae sedis</taxon>
        <taxon>Botryosphaeriales</taxon>
        <taxon>Phyllostictaceae</taxon>
        <taxon>Phyllosticta</taxon>
    </lineage>
</organism>
<protein>
    <recommendedName>
        <fullName evidence="4">Secreted protein</fullName>
    </recommendedName>
</protein>
<evidence type="ECO:0008006" key="4">
    <source>
        <dbReference type="Google" id="ProtNLM"/>
    </source>
</evidence>
<reference evidence="2 3" key="1">
    <citation type="submission" date="2024-04" db="EMBL/GenBank/DDBJ databases">
        <title>Phyllosticta paracitricarpa is synonymous to the EU quarantine fungus P. citricarpa based on phylogenomic analyses.</title>
        <authorList>
            <consortium name="Lawrence Berkeley National Laboratory"/>
            <person name="Van ingen-buijs V.A."/>
            <person name="Van westerhoven A.C."/>
            <person name="Haridas S."/>
            <person name="Skiadas P."/>
            <person name="Martin F."/>
            <person name="Groenewald J.Z."/>
            <person name="Crous P.W."/>
            <person name="Seidl M.F."/>
        </authorList>
    </citation>
    <scope>NUCLEOTIDE SEQUENCE [LARGE SCALE GENOMIC DNA]</scope>
    <source>
        <strain evidence="2 3">CPC 17464</strain>
    </source>
</reference>
<feature type="chain" id="PRO_5045835159" description="Secreted protein" evidence="1">
    <location>
        <begin position="31"/>
        <end position="106"/>
    </location>
</feature>
<feature type="signal peptide" evidence="1">
    <location>
        <begin position="1"/>
        <end position="30"/>
    </location>
</feature>
<evidence type="ECO:0000313" key="2">
    <source>
        <dbReference type="EMBL" id="KAK7537111.1"/>
    </source>
</evidence>
<sequence>MLLLGASVVVRLNFLPFFFFSASFYPPAGCFDEGGVGVGVETRTEILTAIVERFDSDCRRDVQICSPAEAIVVAAYSTMDGCCDVEGQLDAPVRVFLSNQRRGAVN</sequence>
<dbReference type="RefSeq" id="XP_066655262.1">
    <property type="nucleotide sequence ID" value="XM_066800251.1"/>
</dbReference>
<gene>
    <name evidence="2" type="ORF">J3D65DRAFT_624420</name>
</gene>
<proteinExistence type="predicted"/>
<accession>A0ABR1LPK8</accession>
<dbReference type="EMBL" id="JBBPEH010000006">
    <property type="protein sequence ID" value="KAK7537111.1"/>
    <property type="molecule type" value="Genomic_DNA"/>
</dbReference>
<dbReference type="Proteomes" id="UP001360953">
    <property type="component" value="Unassembled WGS sequence"/>
</dbReference>
<evidence type="ECO:0000313" key="3">
    <source>
        <dbReference type="Proteomes" id="UP001360953"/>
    </source>
</evidence>
<keyword evidence="3" id="KW-1185">Reference proteome</keyword>
<comment type="caution">
    <text evidence="2">The sequence shown here is derived from an EMBL/GenBank/DDBJ whole genome shotgun (WGS) entry which is preliminary data.</text>
</comment>
<name>A0ABR1LPK8_9PEZI</name>
<evidence type="ECO:0000256" key="1">
    <source>
        <dbReference type="SAM" id="SignalP"/>
    </source>
</evidence>
<keyword evidence="1" id="KW-0732">Signal</keyword>
<dbReference type="GeneID" id="92033157"/>